<dbReference type="Proteomes" id="UP000824204">
    <property type="component" value="Unassembled WGS sequence"/>
</dbReference>
<evidence type="ECO:0000313" key="2">
    <source>
        <dbReference type="EMBL" id="HIX07622.1"/>
    </source>
</evidence>
<dbReference type="EMBL" id="DXFX01000053">
    <property type="protein sequence ID" value="HIX07622.1"/>
    <property type="molecule type" value="Genomic_DNA"/>
</dbReference>
<dbReference type="Gene3D" id="1.25.40.10">
    <property type="entry name" value="Tetratricopeptide repeat domain"/>
    <property type="match status" value="1"/>
</dbReference>
<dbReference type="SMART" id="SM00028">
    <property type="entry name" value="TPR"/>
    <property type="match status" value="1"/>
</dbReference>
<dbReference type="InterPro" id="IPR032675">
    <property type="entry name" value="LRR_dom_sf"/>
</dbReference>
<dbReference type="Gene3D" id="2.20.28.30">
    <property type="entry name" value="RNA polymerase ii, chain L"/>
    <property type="match status" value="1"/>
</dbReference>
<dbReference type="NCBIfam" id="NF041770">
    <property type="entry name" value="CFI_box_CTERM"/>
    <property type="match status" value="1"/>
</dbReference>
<dbReference type="InterPro" id="IPR011990">
    <property type="entry name" value="TPR-like_helical_dom_sf"/>
</dbReference>
<dbReference type="Gene3D" id="3.80.10.10">
    <property type="entry name" value="Ribonuclease Inhibitor"/>
    <property type="match status" value="1"/>
</dbReference>
<sequence>MPLVPAICTQCGAPIEVDNTKEAGICPHCGTAFITEKAITQYVTNHVTNTNVTQNITKIIQGREKDEAEDFVLRGLSFLSLEDYLEAAKCFEKAVKLSPADAENHILLYKAITFDFKFYYGALTTKDGGRFTFPLDGNDYEGIPLNDVFAKIEKLAEKTDISALREKYGYSFRRDKEFWKNCFVFAEEALQGKHKDVEKLAKKYYGSLGFSKFDDVAAAAFESLMTSPGLSEEEKEECRNLYFTYEYDKNSDTLRVISFRCFPEKDGYFDTTSVKCRLSYYFPYGSNNTYADVLLNDFHLRGLTRENFRLFRDVKLRAPSPVWDLTGVFLEGRTLTFEEGVRETGKGDGVGYIQFNRFVFPDSLEKITSLSGSCVFSVDLDFLDTSNTLRFGKNLKYIGDRAFFFTQRAVFSGAYILPEGLQHIGTQAFYGSGDLTKAMFVLPASVRSTGEKCFDFKKGPQLVCVGNLSSWNKKWNWLSGYDSNSKSTKWKPYAYFYLKANAFYYNDLAVFVSERGEVVCFDPAKSDSEERRAFLQNFKAFGDFDENKTKFYLSMYRTEGCYIATAVYKSYDCPQVWTLRRFRDEKLKKSAGGRLFVRIYYALSPTLVRLLGKKRWFCAFWKKILDKKVKKLNGKGFADTPYKD</sequence>
<dbReference type="SUPFAM" id="SSF48452">
    <property type="entry name" value="TPR-like"/>
    <property type="match status" value="1"/>
</dbReference>
<name>A0A9D1V7N7_9FIRM</name>
<feature type="repeat" description="TPR" evidence="1">
    <location>
        <begin position="68"/>
        <end position="101"/>
    </location>
</feature>
<reference evidence="2" key="1">
    <citation type="journal article" date="2021" name="PeerJ">
        <title>Extensive microbial diversity within the chicken gut microbiome revealed by metagenomics and culture.</title>
        <authorList>
            <person name="Gilroy R."/>
            <person name="Ravi A."/>
            <person name="Getino M."/>
            <person name="Pursley I."/>
            <person name="Horton D.L."/>
            <person name="Alikhan N.F."/>
            <person name="Baker D."/>
            <person name="Gharbi K."/>
            <person name="Hall N."/>
            <person name="Watson M."/>
            <person name="Adriaenssens E.M."/>
            <person name="Foster-Nyarko E."/>
            <person name="Jarju S."/>
            <person name="Secka A."/>
            <person name="Antonio M."/>
            <person name="Oren A."/>
            <person name="Chaudhuri R.R."/>
            <person name="La Ragione R."/>
            <person name="Hildebrand F."/>
            <person name="Pallen M.J."/>
        </authorList>
    </citation>
    <scope>NUCLEOTIDE SEQUENCE</scope>
    <source>
        <strain evidence="2">811</strain>
    </source>
</reference>
<evidence type="ECO:0000313" key="3">
    <source>
        <dbReference type="Proteomes" id="UP000824204"/>
    </source>
</evidence>
<proteinExistence type="predicted"/>
<dbReference type="AlphaFoldDB" id="A0A9D1V7N7"/>
<dbReference type="PROSITE" id="PS50005">
    <property type="entry name" value="TPR"/>
    <property type="match status" value="1"/>
</dbReference>
<gene>
    <name evidence="2" type="ORF">H9741_04060</name>
</gene>
<dbReference type="InterPro" id="IPR049886">
    <property type="entry name" value="CFI_box_CTERM_dom"/>
</dbReference>
<keyword evidence="1" id="KW-0802">TPR repeat</keyword>
<evidence type="ECO:0000256" key="1">
    <source>
        <dbReference type="PROSITE-ProRule" id="PRU00339"/>
    </source>
</evidence>
<dbReference type="InterPro" id="IPR019734">
    <property type="entry name" value="TPR_rpt"/>
</dbReference>
<accession>A0A9D1V7N7</accession>
<organism evidence="2 3">
    <name type="scientific">Candidatus Borkfalkia faecipullorum</name>
    <dbReference type="NCBI Taxonomy" id="2838510"/>
    <lineage>
        <taxon>Bacteria</taxon>
        <taxon>Bacillati</taxon>
        <taxon>Bacillota</taxon>
        <taxon>Clostridia</taxon>
        <taxon>Christensenellales</taxon>
        <taxon>Christensenellaceae</taxon>
        <taxon>Candidatus Borkfalkia</taxon>
    </lineage>
</organism>
<comment type="caution">
    <text evidence="2">The sequence shown here is derived from an EMBL/GenBank/DDBJ whole genome shotgun (WGS) entry which is preliminary data.</text>
</comment>
<protein>
    <submittedName>
        <fullName evidence="2">Leucine-rich repeat protein</fullName>
    </submittedName>
</protein>
<reference evidence="2" key="2">
    <citation type="submission" date="2021-04" db="EMBL/GenBank/DDBJ databases">
        <authorList>
            <person name="Gilroy R."/>
        </authorList>
    </citation>
    <scope>NUCLEOTIDE SEQUENCE</scope>
    <source>
        <strain evidence="2">811</strain>
    </source>
</reference>